<dbReference type="AlphaFoldDB" id="A0A918JZL6"/>
<dbReference type="Proteomes" id="UP000626148">
    <property type="component" value="Unassembled WGS sequence"/>
</dbReference>
<comment type="caution">
    <text evidence="4">The sequence shown here is derived from an EMBL/GenBank/DDBJ whole genome shotgun (WGS) entry which is preliminary data.</text>
</comment>
<reference evidence="4" key="2">
    <citation type="submission" date="2020-09" db="EMBL/GenBank/DDBJ databases">
        <authorList>
            <person name="Sun Q."/>
            <person name="Kim S."/>
        </authorList>
    </citation>
    <scope>NUCLEOTIDE SEQUENCE</scope>
    <source>
        <strain evidence="4">KCTC 22169</strain>
    </source>
</reference>
<keyword evidence="2" id="KW-0808">Transferase</keyword>
<evidence type="ECO:0000256" key="3">
    <source>
        <dbReference type="ARBA" id="ARBA00022691"/>
    </source>
</evidence>
<keyword evidence="5" id="KW-1185">Reference proteome</keyword>
<dbReference type="GO" id="GO:0032259">
    <property type="term" value="P:methylation"/>
    <property type="evidence" value="ECO:0007669"/>
    <property type="project" value="UniProtKB-KW"/>
</dbReference>
<dbReference type="InterPro" id="IPR026170">
    <property type="entry name" value="FAM173A/B"/>
</dbReference>
<evidence type="ECO:0000313" key="5">
    <source>
        <dbReference type="Proteomes" id="UP000626148"/>
    </source>
</evidence>
<dbReference type="RefSeq" id="WP_189606578.1">
    <property type="nucleotide sequence ID" value="NZ_BMXR01000001.1"/>
</dbReference>
<accession>A0A918JZL6</accession>
<dbReference type="Gene3D" id="3.40.50.150">
    <property type="entry name" value="Vaccinia Virus protein VP39"/>
    <property type="match status" value="1"/>
</dbReference>
<keyword evidence="3" id="KW-0949">S-adenosyl-L-methionine</keyword>
<evidence type="ECO:0000256" key="2">
    <source>
        <dbReference type="ARBA" id="ARBA00022679"/>
    </source>
</evidence>
<gene>
    <name evidence="4" type="ORF">GCM10007392_01430</name>
</gene>
<dbReference type="SUPFAM" id="SSF53335">
    <property type="entry name" value="S-adenosyl-L-methionine-dependent methyltransferases"/>
    <property type="match status" value="1"/>
</dbReference>
<dbReference type="PANTHER" id="PTHR13610">
    <property type="entry name" value="METHYLTRANSFERASE DOMAIN-CONTAINING PROTEIN"/>
    <property type="match status" value="1"/>
</dbReference>
<reference evidence="4" key="1">
    <citation type="journal article" date="2014" name="Int. J. Syst. Evol. Microbiol.">
        <title>Complete genome sequence of Corynebacterium casei LMG S-19264T (=DSM 44701T), isolated from a smear-ripened cheese.</title>
        <authorList>
            <consortium name="US DOE Joint Genome Institute (JGI-PGF)"/>
            <person name="Walter F."/>
            <person name="Albersmeier A."/>
            <person name="Kalinowski J."/>
            <person name="Ruckert C."/>
        </authorList>
    </citation>
    <scope>NUCLEOTIDE SEQUENCE</scope>
    <source>
        <strain evidence="4">KCTC 22169</strain>
    </source>
</reference>
<evidence type="ECO:0008006" key="6">
    <source>
        <dbReference type="Google" id="ProtNLM"/>
    </source>
</evidence>
<dbReference type="GO" id="GO:0016279">
    <property type="term" value="F:protein-lysine N-methyltransferase activity"/>
    <property type="evidence" value="ECO:0007669"/>
    <property type="project" value="InterPro"/>
</dbReference>
<name>A0A918JZL6_9GAMM</name>
<proteinExistence type="predicted"/>
<dbReference type="CDD" id="cd02440">
    <property type="entry name" value="AdoMet_MTases"/>
    <property type="match status" value="1"/>
</dbReference>
<protein>
    <recommendedName>
        <fullName evidence="6">Methyltransferase small domain-containing protein</fullName>
    </recommendedName>
</protein>
<keyword evidence="1" id="KW-0489">Methyltransferase</keyword>
<organism evidence="4 5">
    <name type="scientific">Saccharospirillum salsuginis</name>
    <dbReference type="NCBI Taxonomy" id="418750"/>
    <lineage>
        <taxon>Bacteria</taxon>
        <taxon>Pseudomonadati</taxon>
        <taxon>Pseudomonadota</taxon>
        <taxon>Gammaproteobacteria</taxon>
        <taxon>Oceanospirillales</taxon>
        <taxon>Saccharospirillaceae</taxon>
        <taxon>Saccharospirillum</taxon>
    </lineage>
</organism>
<evidence type="ECO:0000313" key="4">
    <source>
        <dbReference type="EMBL" id="GGX38891.1"/>
    </source>
</evidence>
<evidence type="ECO:0000256" key="1">
    <source>
        <dbReference type="ARBA" id="ARBA00022603"/>
    </source>
</evidence>
<sequence>MTVIVGSLCLLALMSILYSTLRTSVPPMPSSGRSRRALLDCLSDTVPEAPAVTLVDLGSGWGSLVIAMARRFPRHRVEGYELSWLPWMVSRLLKAVLRLDNLTLHRGDFLKADLRHARVLVCYLNPTQMARLCERFDASAGWAGTLFSVGFAMPGARAERTVRVNELYNTPIYQYRLGHG</sequence>
<dbReference type="PANTHER" id="PTHR13610:SF9">
    <property type="entry name" value="FI06469P"/>
    <property type="match status" value="1"/>
</dbReference>
<dbReference type="InterPro" id="IPR029063">
    <property type="entry name" value="SAM-dependent_MTases_sf"/>
</dbReference>
<dbReference type="EMBL" id="BMXR01000001">
    <property type="protein sequence ID" value="GGX38891.1"/>
    <property type="molecule type" value="Genomic_DNA"/>
</dbReference>